<reference evidence="2 3" key="1">
    <citation type="journal article" date="2019" name="Int. J. Syst. Evol. Microbiol.">
        <title>The Global Catalogue of Microorganisms (GCM) 10K type strain sequencing project: providing services to taxonomists for standard genome sequencing and annotation.</title>
        <authorList>
            <consortium name="The Broad Institute Genomics Platform"/>
            <consortium name="The Broad Institute Genome Sequencing Center for Infectious Disease"/>
            <person name="Wu L."/>
            <person name="Ma J."/>
        </authorList>
    </citation>
    <scope>NUCLEOTIDE SEQUENCE [LARGE SCALE GENOMIC DNA]</scope>
    <source>
        <strain evidence="2 3">JCM 11756</strain>
    </source>
</reference>
<sequence>MLSSGLTAYLPASRRRTGTAHRQPAGPSRAAGCCVEAGSWGNSERFGKAVPLPHSKPSDTGGYEV</sequence>
<dbReference type="Proteomes" id="UP001500973">
    <property type="component" value="Unassembled WGS sequence"/>
</dbReference>
<comment type="caution">
    <text evidence="2">The sequence shown here is derived from an EMBL/GenBank/DDBJ whole genome shotgun (WGS) entry which is preliminary data.</text>
</comment>
<organism evidence="2 3">
    <name type="scientific">Streptomyces thermospinosisporus</name>
    <dbReference type="NCBI Taxonomy" id="161482"/>
    <lineage>
        <taxon>Bacteria</taxon>
        <taxon>Bacillati</taxon>
        <taxon>Actinomycetota</taxon>
        <taxon>Actinomycetes</taxon>
        <taxon>Kitasatosporales</taxon>
        <taxon>Streptomycetaceae</taxon>
        <taxon>Streptomyces</taxon>
    </lineage>
</organism>
<evidence type="ECO:0000313" key="3">
    <source>
        <dbReference type="Proteomes" id="UP001500973"/>
    </source>
</evidence>
<gene>
    <name evidence="2" type="ORF">GCM10009601_45350</name>
</gene>
<proteinExistence type="predicted"/>
<name>A0ABN1Z4C4_9ACTN</name>
<feature type="region of interest" description="Disordered" evidence="1">
    <location>
        <begin position="45"/>
        <end position="65"/>
    </location>
</feature>
<protein>
    <submittedName>
        <fullName evidence="2">Uncharacterized protein</fullName>
    </submittedName>
</protein>
<feature type="region of interest" description="Disordered" evidence="1">
    <location>
        <begin position="1"/>
        <end position="31"/>
    </location>
</feature>
<keyword evidence="3" id="KW-1185">Reference proteome</keyword>
<accession>A0ABN1Z4C4</accession>
<evidence type="ECO:0000256" key="1">
    <source>
        <dbReference type="SAM" id="MobiDB-lite"/>
    </source>
</evidence>
<evidence type="ECO:0000313" key="2">
    <source>
        <dbReference type="EMBL" id="GAA1429601.1"/>
    </source>
</evidence>
<dbReference type="EMBL" id="BAAAIZ010000069">
    <property type="protein sequence ID" value="GAA1429601.1"/>
    <property type="molecule type" value="Genomic_DNA"/>
</dbReference>